<feature type="compositionally biased region" description="Basic and acidic residues" evidence="1">
    <location>
        <begin position="333"/>
        <end position="343"/>
    </location>
</feature>
<reference evidence="4 5" key="1">
    <citation type="submission" date="2019-05" db="EMBL/GenBank/DDBJ databases">
        <authorList>
            <person name="Zhou X."/>
        </authorList>
    </citation>
    <scope>NUCLEOTIDE SEQUENCE [LARGE SCALE GENOMIC DNA]</scope>
    <source>
        <strain evidence="4 5">DSM 432</strain>
    </source>
</reference>
<dbReference type="Proteomes" id="UP000305131">
    <property type="component" value="Unassembled WGS sequence"/>
</dbReference>
<feature type="transmembrane region" description="Helical" evidence="2">
    <location>
        <begin position="226"/>
        <end position="244"/>
    </location>
</feature>
<dbReference type="InterPro" id="IPR000620">
    <property type="entry name" value="EamA_dom"/>
</dbReference>
<gene>
    <name evidence="4" type="ORF">FBQ73_21115</name>
</gene>
<sequence length="343" mass="34766">MPRPASTAASGAPDAPNPIPSVTAQPFPRLALGIATLTLGALAMGASVLFVRQADVGPFASAFWRVGLALPVLAAWAALAEGRRAFRPDRASLLAGGFFAGDLIFWHLAILGTTVANATVLATTSPVWITAFAVLVLRQKVSRAGWTGLGLCGLGALALVGRSWQFDPAHLPGDAAGLVTALFFAGYFLALSRARLTRSAAAATLVSTAATTVILFGVALLAELNLWPASAGGVAALVALALVAQVGGQGLMAVGLALVPPAFGALVFFLEVVSAAVLGAVLLHEPIGALQAVGGLLILTGLVVARPRQAEGRALPRSRPDPAAEGAATAQDRPPDRPSSRGH</sequence>
<keyword evidence="2" id="KW-0812">Transmembrane</keyword>
<feature type="transmembrane region" description="Helical" evidence="2">
    <location>
        <begin position="170"/>
        <end position="190"/>
    </location>
</feature>
<feature type="domain" description="EamA" evidence="3">
    <location>
        <begin position="172"/>
        <end position="304"/>
    </location>
</feature>
<accession>A0A6C1KCV6</accession>
<feature type="region of interest" description="Disordered" evidence="1">
    <location>
        <begin position="311"/>
        <end position="343"/>
    </location>
</feature>
<dbReference type="PANTHER" id="PTHR22911">
    <property type="entry name" value="ACYL-MALONYL CONDENSING ENZYME-RELATED"/>
    <property type="match status" value="1"/>
</dbReference>
<feature type="transmembrane region" description="Helical" evidence="2">
    <location>
        <begin position="287"/>
        <end position="305"/>
    </location>
</feature>
<name>A0A6C1KCV6_XANAU</name>
<feature type="transmembrane region" description="Helical" evidence="2">
    <location>
        <begin position="30"/>
        <end position="50"/>
    </location>
</feature>
<feature type="domain" description="EamA" evidence="3">
    <location>
        <begin position="32"/>
        <end position="159"/>
    </location>
</feature>
<dbReference type="OrthoDB" id="8770617at2"/>
<dbReference type="InterPro" id="IPR037185">
    <property type="entry name" value="EmrE-like"/>
</dbReference>
<feature type="transmembrane region" description="Helical" evidence="2">
    <location>
        <begin position="256"/>
        <end position="281"/>
    </location>
</feature>
<evidence type="ECO:0000259" key="3">
    <source>
        <dbReference type="Pfam" id="PF00892"/>
    </source>
</evidence>
<feature type="transmembrane region" description="Helical" evidence="2">
    <location>
        <begin position="144"/>
        <end position="164"/>
    </location>
</feature>
<dbReference type="GO" id="GO:0016020">
    <property type="term" value="C:membrane"/>
    <property type="evidence" value="ECO:0007669"/>
    <property type="project" value="InterPro"/>
</dbReference>
<evidence type="ECO:0000256" key="2">
    <source>
        <dbReference type="SAM" id="Phobius"/>
    </source>
</evidence>
<keyword evidence="2" id="KW-0472">Membrane</keyword>
<feature type="transmembrane region" description="Helical" evidence="2">
    <location>
        <begin position="91"/>
        <end position="109"/>
    </location>
</feature>
<proteinExistence type="predicted"/>
<feature type="transmembrane region" description="Helical" evidence="2">
    <location>
        <begin position="202"/>
        <end position="220"/>
    </location>
</feature>
<dbReference type="EMBL" id="VAUP01000041">
    <property type="protein sequence ID" value="TLX41064.1"/>
    <property type="molecule type" value="Genomic_DNA"/>
</dbReference>
<dbReference type="SUPFAM" id="SSF103481">
    <property type="entry name" value="Multidrug resistance efflux transporter EmrE"/>
    <property type="match status" value="2"/>
</dbReference>
<feature type="transmembrane region" description="Helical" evidence="2">
    <location>
        <begin position="115"/>
        <end position="137"/>
    </location>
</feature>
<dbReference type="AlphaFoldDB" id="A0A6C1KCV6"/>
<keyword evidence="2" id="KW-1133">Transmembrane helix</keyword>
<dbReference type="Pfam" id="PF00892">
    <property type="entry name" value="EamA"/>
    <property type="match status" value="2"/>
</dbReference>
<evidence type="ECO:0000313" key="4">
    <source>
        <dbReference type="EMBL" id="TLX41064.1"/>
    </source>
</evidence>
<feature type="transmembrane region" description="Helical" evidence="2">
    <location>
        <begin position="62"/>
        <end position="79"/>
    </location>
</feature>
<evidence type="ECO:0000256" key="1">
    <source>
        <dbReference type="SAM" id="MobiDB-lite"/>
    </source>
</evidence>
<evidence type="ECO:0000313" key="5">
    <source>
        <dbReference type="Proteomes" id="UP000305131"/>
    </source>
</evidence>
<organism evidence="4 5">
    <name type="scientific">Xanthobacter autotrophicus</name>
    <dbReference type="NCBI Taxonomy" id="280"/>
    <lineage>
        <taxon>Bacteria</taxon>
        <taxon>Pseudomonadati</taxon>
        <taxon>Pseudomonadota</taxon>
        <taxon>Alphaproteobacteria</taxon>
        <taxon>Hyphomicrobiales</taxon>
        <taxon>Xanthobacteraceae</taxon>
        <taxon>Xanthobacter</taxon>
    </lineage>
</organism>
<protein>
    <submittedName>
        <fullName evidence="4">DMT family transporter</fullName>
    </submittedName>
</protein>
<comment type="caution">
    <text evidence="4">The sequence shown here is derived from an EMBL/GenBank/DDBJ whole genome shotgun (WGS) entry which is preliminary data.</text>
</comment>